<reference evidence="3" key="1">
    <citation type="journal article" date="2020" name="Ecol. Evol.">
        <title>Genome structure and content of the rice root-knot nematode (Meloidogyne graminicola).</title>
        <authorList>
            <person name="Phan N.T."/>
            <person name="Danchin E.G.J."/>
            <person name="Klopp C."/>
            <person name="Perfus-Barbeoch L."/>
            <person name="Kozlowski D.K."/>
            <person name="Koutsovoulos G.D."/>
            <person name="Lopez-Roques C."/>
            <person name="Bouchez O."/>
            <person name="Zahm M."/>
            <person name="Besnard G."/>
            <person name="Bellafiore S."/>
        </authorList>
    </citation>
    <scope>NUCLEOTIDE SEQUENCE</scope>
    <source>
        <strain evidence="3">VN-18</strain>
    </source>
</reference>
<proteinExistence type="predicted"/>
<dbReference type="AlphaFoldDB" id="A0A8S9ZEX8"/>
<evidence type="ECO:0000256" key="1">
    <source>
        <dbReference type="SAM" id="MobiDB-lite"/>
    </source>
</evidence>
<feature type="transmembrane region" description="Helical" evidence="2">
    <location>
        <begin position="37"/>
        <end position="54"/>
    </location>
</feature>
<feature type="region of interest" description="Disordered" evidence="1">
    <location>
        <begin position="1"/>
        <end position="25"/>
    </location>
</feature>
<accession>A0A8S9ZEX8</accession>
<feature type="compositionally biased region" description="Basic and acidic residues" evidence="1">
    <location>
        <begin position="1"/>
        <end position="16"/>
    </location>
</feature>
<feature type="non-terminal residue" evidence="3">
    <location>
        <position position="1"/>
    </location>
</feature>
<keyword evidence="2" id="KW-0472">Membrane</keyword>
<evidence type="ECO:0000313" key="4">
    <source>
        <dbReference type="Proteomes" id="UP000605970"/>
    </source>
</evidence>
<keyword evidence="2" id="KW-0812">Transmembrane</keyword>
<evidence type="ECO:0000313" key="3">
    <source>
        <dbReference type="EMBL" id="KAF7631022.1"/>
    </source>
</evidence>
<name>A0A8S9ZEX8_9BILA</name>
<comment type="caution">
    <text evidence="3">The sequence shown here is derived from an EMBL/GenBank/DDBJ whole genome shotgun (WGS) entry which is preliminary data.</text>
</comment>
<dbReference type="Proteomes" id="UP000605970">
    <property type="component" value="Unassembled WGS sequence"/>
</dbReference>
<dbReference type="EMBL" id="JABEBT010000121">
    <property type="protein sequence ID" value="KAF7631022.1"/>
    <property type="molecule type" value="Genomic_DNA"/>
</dbReference>
<keyword evidence="4" id="KW-1185">Reference proteome</keyword>
<protein>
    <submittedName>
        <fullName evidence="3">Uncharacterized protein</fullName>
    </submittedName>
</protein>
<organism evidence="3 4">
    <name type="scientific">Meloidogyne graminicola</name>
    <dbReference type="NCBI Taxonomy" id="189291"/>
    <lineage>
        <taxon>Eukaryota</taxon>
        <taxon>Metazoa</taxon>
        <taxon>Ecdysozoa</taxon>
        <taxon>Nematoda</taxon>
        <taxon>Chromadorea</taxon>
        <taxon>Rhabditida</taxon>
        <taxon>Tylenchina</taxon>
        <taxon>Tylenchomorpha</taxon>
        <taxon>Tylenchoidea</taxon>
        <taxon>Meloidogynidae</taxon>
        <taxon>Meloidogyninae</taxon>
        <taxon>Meloidogyne</taxon>
    </lineage>
</organism>
<keyword evidence="2" id="KW-1133">Transmembrane helix</keyword>
<sequence>KEEFKQREGKQHIKEEEHEEEIKEEEELIGNTFKDDIKKRMLYIFVIIFFIHIYN</sequence>
<evidence type="ECO:0000256" key="2">
    <source>
        <dbReference type="SAM" id="Phobius"/>
    </source>
</evidence>
<gene>
    <name evidence="3" type="ORF">Mgra_00008729</name>
</gene>